<sequence length="59" mass="6894">MDLLLSVRGAFNRIADAHPFLLLSSFYYIEGFLINYNRFNEPEMSIHKIFNLPPLFTAD</sequence>
<evidence type="ECO:0000313" key="2">
    <source>
        <dbReference type="Proteomes" id="UP000637643"/>
    </source>
</evidence>
<keyword evidence="2" id="KW-1185">Reference proteome</keyword>
<organism evidence="1 2">
    <name type="scientific">Paenibacillus albidus</name>
    <dbReference type="NCBI Taxonomy" id="2041023"/>
    <lineage>
        <taxon>Bacteria</taxon>
        <taxon>Bacillati</taxon>
        <taxon>Bacillota</taxon>
        <taxon>Bacilli</taxon>
        <taxon>Bacillales</taxon>
        <taxon>Paenibacillaceae</taxon>
        <taxon>Paenibacillus</taxon>
    </lineage>
</organism>
<evidence type="ECO:0000313" key="1">
    <source>
        <dbReference type="EMBL" id="GGF98522.1"/>
    </source>
</evidence>
<dbReference type="AlphaFoldDB" id="A0A917CVY9"/>
<protein>
    <submittedName>
        <fullName evidence="1">Uncharacterized protein</fullName>
    </submittedName>
</protein>
<name>A0A917CVY9_9BACL</name>
<dbReference type="Proteomes" id="UP000637643">
    <property type="component" value="Unassembled WGS sequence"/>
</dbReference>
<accession>A0A917CVY9</accession>
<reference evidence="1" key="1">
    <citation type="journal article" date="2014" name="Int. J. Syst. Evol. Microbiol.">
        <title>Complete genome sequence of Corynebacterium casei LMG S-19264T (=DSM 44701T), isolated from a smear-ripened cheese.</title>
        <authorList>
            <consortium name="US DOE Joint Genome Institute (JGI-PGF)"/>
            <person name="Walter F."/>
            <person name="Albersmeier A."/>
            <person name="Kalinowski J."/>
            <person name="Ruckert C."/>
        </authorList>
    </citation>
    <scope>NUCLEOTIDE SEQUENCE</scope>
    <source>
        <strain evidence="1">CGMCC 1.16134</strain>
    </source>
</reference>
<proteinExistence type="predicted"/>
<dbReference type="EMBL" id="BMKR01000027">
    <property type="protein sequence ID" value="GGF98522.1"/>
    <property type="molecule type" value="Genomic_DNA"/>
</dbReference>
<comment type="caution">
    <text evidence="1">The sequence shown here is derived from an EMBL/GenBank/DDBJ whole genome shotgun (WGS) entry which is preliminary data.</text>
</comment>
<reference evidence="1" key="2">
    <citation type="submission" date="2020-09" db="EMBL/GenBank/DDBJ databases">
        <authorList>
            <person name="Sun Q."/>
            <person name="Zhou Y."/>
        </authorList>
    </citation>
    <scope>NUCLEOTIDE SEQUENCE</scope>
    <source>
        <strain evidence="1">CGMCC 1.16134</strain>
    </source>
</reference>
<gene>
    <name evidence="1" type="ORF">GCM10010912_49020</name>
</gene>